<proteinExistence type="predicted"/>
<evidence type="ECO:0000313" key="2">
    <source>
        <dbReference type="EMBL" id="CAF1052860.1"/>
    </source>
</evidence>
<dbReference type="Proteomes" id="UP000681722">
    <property type="component" value="Unassembled WGS sequence"/>
</dbReference>
<feature type="compositionally biased region" description="Polar residues" evidence="1">
    <location>
        <begin position="10"/>
        <end position="29"/>
    </location>
</feature>
<sequence>MSRIYKAPTVNKSQWTPSTSQQTGTANNTPAPPKTSKPETNEVDAMQEDARQTKVELPKAQVNYEKEEQAEKTSEEPPAKTEGKKDWELVEERDDDDDDE</sequence>
<protein>
    <submittedName>
        <fullName evidence="3">Uncharacterized protein</fullName>
    </submittedName>
</protein>
<evidence type="ECO:0000313" key="5">
    <source>
        <dbReference type="EMBL" id="CAF4578150.1"/>
    </source>
</evidence>
<feature type="region of interest" description="Disordered" evidence="1">
    <location>
        <begin position="1"/>
        <end position="100"/>
    </location>
</feature>
<keyword evidence="6" id="KW-1185">Reference proteome</keyword>
<evidence type="ECO:0000313" key="4">
    <source>
        <dbReference type="EMBL" id="CAF3819480.1"/>
    </source>
</evidence>
<dbReference type="AlphaFoldDB" id="A0A816EU37"/>
<feature type="compositionally biased region" description="Acidic residues" evidence="1">
    <location>
        <begin position="91"/>
        <end position="100"/>
    </location>
</feature>
<feature type="compositionally biased region" description="Basic and acidic residues" evidence="1">
    <location>
        <begin position="48"/>
        <end position="57"/>
    </location>
</feature>
<organism evidence="3 6">
    <name type="scientific">Didymodactylos carnosus</name>
    <dbReference type="NCBI Taxonomy" id="1234261"/>
    <lineage>
        <taxon>Eukaryota</taxon>
        <taxon>Metazoa</taxon>
        <taxon>Spiralia</taxon>
        <taxon>Gnathifera</taxon>
        <taxon>Rotifera</taxon>
        <taxon>Eurotatoria</taxon>
        <taxon>Bdelloidea</taxon>
        <taxon>Philodinida</taxon>
        <taxon>Philodinidae</taxon>
        <taxon>Didymodactylos</taxon>
    </lineage>
</organism>
<gene>
    <name evidence="3" type="ORF">GPM918_LOCUS45493</name>
    <name evidence="2" type="ORF">OVA965_LOCUS17029</name>
    <name evidence="5" type="ORF">SRO942_LOCUS48034</name>
    <name evidence="4" type="ORF">TMI583_LOCUS17039</name>
</gene>
<evidence type="ECO:0000313" key="6">
    <source>
        <dbReference type="Proteomes" id="UP000663829"/>
    </source>
</evidence>
<dbReference type="EMBL" id="CAJOBA010008068">
    <property type="protein sequence ID" value="CAF3819480.1"/>
    <property type="molecule type" value="Genomic_DNA"/>
</dbReference>
<name>A0A816EU37_9BILA</name>
<dbReference type="Proteomes" id="UP000677228">
    <property type="component" value="Unassembled WGS sequence"/>
</dbReference>
<reference evidence="3" key="1">
    <citation type="submission" date="2021-02" db="EMBL/GenBank/DDBJ databases">
        <authorList>
            <person name="Nowell W R."/>
        </authorList>
    </citation>
    <scope>NUCLEOTIDE SEQUENCE</scope>
</reference>
<dbReference type="Proteomes" id="UP000682733">
    <property type="component" value="Unassembled WGS sequence"/>
</dbReference>
<accession>A0A816EU37</accession>
<evidence type="ECO:0000313" key="3">
    <source>
        <dbReference type="EMBL" id="CAF1650553.1"/>
    </source>
</evidence>
<comment type="caution">
    <text evidence="3">The sequence shown here is derived from an EMBL/GenBank/DDBJ whole genome shotgun (WGS) entry which is preliminary data.</text>
</comment>
<evidence type="ECO:0000256" key="1">
    <source>
        <dbReference type="SAM" id="MobiDB-lite"/>
    </source>
</evidence>
<dbReference type="EMBL" id="CAJNOQ010051279">
    <property type="protein sequence ID" value="CAF1650553.1"/>
    <property type="molecule type" value="Genomic_DNA"/>
</dbReference>
<feature type="compositionally biased region" description="Basic and acidic residues" evidence="1">
    <location>
        <begin position="64"/>
        <end position="90"/>
    </location>
</feature>
<dbReference type="Proteomes" id="UP000663829">
    <property type="component" value="Unassembled WGS sequence"/>
</dbReference>
<dbReference type="EMBL" id="CAJOBC010121919">
    <property type="protein sequence ID" value="CAF4578150.1"/>
    <property type="molecule type" value="Genomic_DNA"/>
</dbReference>
<dbReference type="EMBL" id="CAJNOK010008055">
    <property type="protein sequence ID" value="CAF1052860.1"/>
    <property type="molecule type" value="Genomic_DNA"/>
</dbReference>